<reference evidence="1 2" key="1">
    <citation type="submission" date="2009-12" db="EMBL/GenBank/DDBJ databases">
        <title>Genome Sequence of Peptoniphilus lacrimalis 315-B.</title>
        <authorList>
            <person name="Durkin A.S."/>
            <person name="Madupu R."/>
            <person name="Torralba M."/>
            <person name="Methe B."/>
            <person name="Sutton G."/>
            <person name="Strausberg R.L."/>
            <person name="Nelson K.E."/>
        </authorList>
    </citation>
    <scope>NUCLEOTIDE SEQUENCE [LARGE SCALE GENOMIC DNA]</scope>
    <source>
        <strain evidence="1 2">315-B</strain>
    </source>
</reference>
<evidence type="ECO:0000313" key="1">
    <source>
        <dbReference type="EMBL" id="EFA90756.1"/>
    </source>
</evidence>
<dbReference type="RefSeq" id="WP_004823810.1">
    <property type="nucleotide sequence ID" value="NZ_ADDO01000010.1"/>
</dbReference>
<keyword evidence="2" id="KW-1185">Reference proteome</keyword>
<protein>
    <recommendedName>
        <fullName evidence="3">Transposase InsH N-terminal domain-containing protein</fullName>
    </recommendedName>
</protein>
<sequence>MLQIIIFCYSEGIFSSREIEKSCKYDLRIKYLGDLTYKEWYDKYIVEYNEKKEYENIVSILGYKVVENVEKYKDIKYNSSERYEQINREVNTIQMIYNHNSFSDKFKERVKEIYYEFRSYDYELNMHGAERFIKRLNKNEFTKDEILDVLNKDFNMRQISDERPIKFYNNIQAIYSNNGIEIHNAIRRKKSWDYRRKPKTYE</sequence>
<dbReference type="AlphaFoldDB" id="D1VRT0"/>
<comment type="caution">
    <text evidence="1">The sequence shown here is derived from an EMBL/GenBank/DDBJ whole genome shotgun (WGS) entry which is preliminary data.</text>
</comment>
<gene>
    <name evidence="1" type="ORF">HMPREF0628_0229</name>
</gene>
<evidence type="ECO:0008006" key="3">
    <source>
        <dbReference type="Google" id="ProtNLM"/>
    </source>
</evidence>
<accession>D1VRT0</accession>
<dbReference type="EMBL" id="ADDO01000010">
    <property type="protein sequence ID" value="EFA90756.1"/>
    <property type="molecule type" value="Genomic_DNA"/>
</dbReference>
<organism evidence="1 2">
    <name type="scientific">Peptoniphilus lacrimalis 315-B</name>
    <dbReference type="NCBI Taxonomy" id="596330"/>
    <lineage>
        <taxon>Bacteria</taxon>
        <taxon>Bacillati</taxon>
        <taxon>Bacillota</taxon>
        <taxon>Tissierellia</taxon>
        <taxon>Tissierellales</taxon>
        <taxon>Peptoniphilaceae</taxon>
        <taxon>Peptoniphilus</taxon>
    </lineage>
</organism>
<proteinExistence type="predicted"/>
<name>D1VRT0_9FIRM</name>
<evidence type="ECO:0000313" key="2">
    <source>
        <dbReference type="Proteomes" id="UP000005711"/>
    </source>
</evidence>
<dbReference type="Proteomes" id="UP000005711">
    <property type="component" value="Unassembled WGS sequence"/>
</dbReference>